<protein>
    <submittedName>
        <fullName evidence="2">Uncharacterized protein</fullName>
    </submittedName>
</protein>
<dbReference type="EMBL" id="JPKZ01002935">
    <property type="protein sequence ID" value="KHN74272.1"/>
    <property type="molecule type" value="Genomic_DNA"/>
</dbReference>
<feature type="region of interest" description="Disordered" evidence="1">
    <location>
        <begin position="1"/>
        <end position="121"/>
    </location>
</feature>
<evidence type="ECO:0000313" key="2">
    <source>
        <dbReference type="EMBL" id="KHN74272.1"/>
    </source>
</evidence>
<feature type="compositionally biased region" description="Basic and acidic residues" evidence="1">
    <location>
        <begin position="15"/>
        <end position="28"/>
    </location>
</feature>
<gene>
    <name evidence="2" type="ORF">Tcan_03731</name>
</gene>
<evidence type="ECO:0000313" key="3">
    <source>
        <dbReference type="Proteomes" id="UP000031036"/>
    </source>
</evidence>
<proteinExistence type="predicted"/>
<reference evidence="2 3" key="1">
    <citation type="submission" date="2014-11" db="EMBL/GenBank/DDBJ databases">
        <title>Genetic blueprint of the zoonotic pathogen Toxocara canis.</title>
        <authorList>
            <person name="Zhu X.-Q."/>
            <person name="Korhonen P.K."/>
            <person name="Cai H."/>
            <person name="Young N.D."/>
            <person name="Nejsum P."/>
            <person name="von Samson-Himmelstjerna G."/>
            <person name="Boag P.R."/>
            <person name="Tan P."/>
            <person name="Li Q."/>
            <person name="Min J."/>
            <person name="Yang Y."/>
            <person name="Wang X."/>
            <person name="Fang X."/>
            <person name="Hall R.S."/>
            <person name="Hofmann A."/>
            <person name="Sternberg P.W."/>
            <person name="Jex A.R."/>
            <person name="Gasser R.B."/>
        </authorList>
    </citation>
    <scope>NUCLEOTIDE SEQUENCE [LARGE SCALE GENOMIC DNA]</scope>
    <source>
        <strain evidence="2">PN_DK_2014</strain>
    </source>
</reference>
<dbReference type="OrthoDB" id="5830785at2759"/>
<keyword evidence="3" id="KW-1185">Reference proteome</keyword>
<sequence length="239" mass="25777">MRGLTTHATVGRIVDSPEKGASKEKQSPEDPPSGLSAAAAMNHSDPNEFDEDDDDELRGGLFSLDEEQPKLGTGKTPKRYNCDYESDAEDESDELRSGGTSATGRVAESSGGGGTHTGALAYGTSLPVTIPAGRFWPPKDAVDSIKERDGLLSSDDENTEDRSKTLLPQRIHKDLYREMQAQARSIQAADDPERLFGERPQRRRYQTGEASPVTPRPLAPHAPHDNAIVIVAASVSSHT</sequence>
<name>A0A0B2UYY9_TOXCA</name>
<feature type="region of interest" description="Disordered" evidence="1">
    <location>
        <begin position="184"/>
        <end position="225"/>
    </location>
</feature>
<dbReference type="Proteomes" id="UP000031036">
    <property type="component" value="Unassembled WGS sequence"/>
</dbReference>
<feature type="compositionally biased region" description="Acidic residues" evidence="1">
    <location>
        <begin position="84"/>
        <end position="93"/>
    </location>
</feature>
<accession>A0A0B2UYY9</accession>
<organism evidence="2 3">
    <name type="scientific">Toxocara canis</name>
    <name type="common">Canine roundworm</name>
    <dbReference type="NCBI Taxonomy" id="6265"/>
    <lineage>
        <taxon>Eukaryota</taxon>
        <taxon>Metazoa</taxon>
        <taxon>Ecdysozoa</taxon>
        <taxon>Nematoda</taxon>
        <taxon>Chromadorea</taxon>
        <taxon>Rhabditida</taxon>
        <taxon>Spirurina</taxon>
        <taxon>Ascaridomorpha</taxon>
        <taxon>Ascaridoidea</taxon>
        <taxon>Toxocaridae</taxon>
        <taxon>Toxocara</taxon>
    </lineage>
</organism>
<dbReference type="AlphaFoldDB" id="A0A0B2UYY9"/>
<feature type="compositionally biased region" description="Acidic residues" evidence="1">
    <location>
        <begin position="47"/>
        <end position="56"/>
    </location>
</feature>
<comment type="caution">
    <text evidence="2">The sequence shown here is derived from an EMBL/GenBank/DDBJ whole genome shotgun (WGS) entry which is preliminary data.</text>
</comment>
<feature type="compositionally biased region" description="Basic and acidic residues" evidence="1">
    <location>
        <begin position="191"/>
        <end position="200"/>
    </location>
</feature>
<evidence type="ECO:0000256" key="1">
    <source>
        <dbReference type="SAM" id="MobiDB-lite"/>
    </source>
</evidence>
<feature type="region of interest" description="Disordered" evidence="1">
    <location>
        <begin position="146"/>
        <end position="167"/>
    </location>
</feature>